<protein>
    <recommendedName>
        <fullName evidence="13">G-protein coupled receptors family 1 profile domain-containing protein</fullName>
    </recommendedName>
</protein>
<keyword evidence="4 10" id="KW-0812">Transmembrane</keyword>
<dbReference type="SMART" id="SM01381">
    <property type="entry name" value="7TM_GPCR_Srsx"/>
    <property type="match status" value="1"/>
</dbReference>
<feature type="region of interest" description="Disordered" evidence="11">
    <location>
        <begin position="456"/>
        <end position="488"/>
    </location>
</feature>
<dbReference type="AlphaFoldDB" id="A0AAV2Q0P6"/>
<name>A0AAV2Q0P6_MEGNR</name>
<comment type="caution">
    <text evidence="14">The sequence shown here is derived from an EMBL/GenBank/DDBJ whole genome shotgun (WGS) entry which is preliminary data.</text>
</comment>
<evidence type="ECO:0000259" key="13">
    <source>
        <dbReference type="PROSITE" id="PS50262"/>
    </source>
</evidence>
<dbReference type="InterPro" id="IPR000276">
    <property type="entry name" value="GPCR_Rhodpsn"/>
</dbReference>
<dbReference type="SUPFAM" id="SSF81321">
    <property type="entry name" value="Family A G protein-coupled receptor-like"/>
    <property type="match status" value="1"/>
</dbReference>
<keyword evidence="9 10" id="KW-0807">Transducer</keyword>
<dbReference type="PROSITE" id="PS50262">
    <property type="entry name" value="G_PROTEIN_RECEP_F1_2"/>
    <property type="match status" value="1"/>
</dbReference>
<evidence type="ECO:0000256" key="6">
    <source>
        <dbReference type="ARBA" id="ARBA00023040"/>
    </source>
</evidence>
<feature type="transmembrane region" description="Helical" evidence="12">
    <location>
        <begin position="293"/>
        <end position="313"/>
    </location>
</feature>
<feature type="transmembrane region" description="Helical" evidence="12">
    <location>
        <begin position="653"/>
        <end position="671"/>
    </location>
</feature>
<evidence type="ECO:0000256" key="9">
    <source>
        <dbReference type="ARBA" id="ARBA00023224"/>
    </source>
</evidence>
<keyword evidence="15" id="KW-1185">Reference proteome</keyword>
<evidence type="ECO:0000256" key="8">
    <source>
        <dbReference type="ARBA" id="ARBA00023170"/>
    </source>
</evidence>
<keyword evidence="6 10" id="KW-0297">G-protein coupled receptor</keyword>
<evidence type="ECO:0000256" key="2">
    <source>
        <dbReference type="ARBA" id="ARBA00010663"/>
    </source>
</evidence>
<dbReference type="EMBL" id="CAXKWB010002127">
    <property type="protein sequence ID" value="CAL4066243.1"/>
    <property type="molecule type" value="Genomic_DNA"/>
</dbReference>
<evidence type="ECO:0000313" key="15">
    <source>
        <dbReference type="Proteomes" id="UP001497623"/>
    </source>
</evidence>
<accession>A0AAV2Q0P6</accession>
<comment type="similarity">
    <text evidence="2 10">Belongs to the G-protein coupled receptor 1 family.</text>
</comment>
<keyword evidence="5 12" id="KW-1133">Transmembrane helix</keyword>
<dbReference type="PANTHER" id="PTHR24228">
    <property type="entry name" value="B2 BRADYKININ RECEPTOR/ANGIOTENSIN II RECEPTOR"/>
    <property type="match status" value="1"/>
</dbReference>
<evidence type="ECO:0000256" key="4">
    <source>
        <dbReference type="ARBA" id="ARBA00022692"/>
    </source>
</evidence>
<sequence>MLLRDTVQSDETATLEDVGTVDGERIGSWEVLQQMVSGLRGAKLTTTHDSGTNDGDPAHGRHSQYLGSDHGVILNSVNMNEENDVNIESDLYSESEKLLLVNQHESYNEYGDQDVVRFYGTLIPSPPSPGLLTGSLLEVDGEAGVDMEVGEGHPGDISSLWTWDGPRQPSSVPPESMSLFQDLLNYTLGADGAAVPHPEDYIPEPVFLSLQQAAQYQQQLSGYNSTTLGEEQVYNLTEQHQDHVVLFADYPAPLLDFAVVACVLFIILGVPGNLITIVALVKCKKVHNATAVFIINLTVSDLLFGVSILPIATTLFSQRTWVHTHALCVSHALLRYGLVAVSYFTVLAITINRYVMIAHPRLYRKMYSNIWLGVMVVGTWVGAFGALVPTLFGVWGKFGMDYGIGSCTILSDKYGRSPKEFLFVFGFLLPCVAILVCYARIFYIVHKADKRSRAGRLQINGKKKRKPLKIPSPTKDPPTTQTAHTSPIQDRLQLETLVKLSKRSNSRNSVRIEILEPGEKSCREIKNNEEVKETDKVNLTPKSCLRSPSPMLKVVDSEASSLINGYNDHQSEGGTTPDGIGNIIICPPSMPGTPTSQKSQKSENQYETVFERRPSTIVGIGHGAMHHLRGTFKRARASSFVRPPGLSPKDRRLLKMILVIFISYLACYLPITLVKTFSKDDNPILNILANILIYMTTCINPIIYVVMSSEYRQAYISLLTCRKEQDPSTRSLTKVSP</sequence>
<evidence type="ECO:0000256" key="5">
    <source>
        <dbReference type="ARBA" id="ARBA00022989"/>
    </source>
</evidence>
<evidence type="ECO:0000313" key="14">
    <source>
        <dbReference type="EMBL" id="CAL4066243.1"/>
    </source>
</evidence>
<feature type="transmembrane region" description="Helical" evidence="12">
    <location>
        <begin position="257"/>
        <end position="281"/>
    </location>
</feature>
<dbReference type="InterPro" id="IPR017452">
    <property type="entry name" value="GPCR_Rhodpsn_7TM"/>
</dbReference>
<evidence type="ECO:0000256" key="11">
    <source>
        <dbReference type="SAM" id="MobiDB-lite"/>
    </source>
</evidence>
<feature type="transmembrane region" description="Helical" evidence="12">
    <location>
        <begin position="333"/>
        <end position="355"/>
    </location>
</feature>
<keyword evidence="8 10" id="KW-0675">Receptor</keyword>
<dbReference type="GO" id="GO:0004930">
    <property type="term" value="F:G protein-coupled receptor activity"/>
    <property type="evidence" value="ECO:0007669"/>
    <property type="project" value="UniProtKB-KW"/>
</dbReference>
<feature type="compositionally biased region" description="Polar residues" evidence="11">
    <location>
        <begin position="477"/>
        <end position="488"/>
    </location>
</feature>
<proteinExistence type="inferred from homology"/>
<feature type="transmembrane region" description="Helical" evidence="12">
    <location>
        <begin position="367"/>
        <end position="392"/>
    </location>
</feature>
<dbReference type="Gene3D" id="1.20.1070.10">
    <property type="entry name" value="Rhodopsin 7-helix transmembrane proteins"/>
    <property type="match status" value="2"/>
</dbReference>
<dbReference type="Pfam" id="PF00001">
    <property type="entry name" value="7tm_1"/>
    <property type="match status" value="1"/>
</dbReference>
<evidence type="ECO:0000256" key="3">
    <source>
        <dbReference type="ARBA" id="ARBA00022475"/>
    </source>
</evidence>
<dbReference type="PANTHER" id="PTHR24228:SF74">
    <property type="entry name" value="G-PROTEIN COUPLED RECEPTORS FAMILY 1 PROFILE DOMAIN-CONTAINING PROTEIN"/>
    <property type="match status" value="1"/>
</dbReference>
<reference evidence="14 15" key="1">
    <citation type="submission" date="2024-05" db="EMBL/GenBank/DDBJ databases">
        <authorList>
            <person name="Wallberg A."/>
        </authorList>
    </citation>
    <scope>NUCLEOTIDE SEQUENCE [LARGE SCALE GENOMIC DNA]</scope>
</reference>
<feature type="transmembrane region" description="Helical" evidence="12">
    <location>
        <begin position="421"/>
        <end position="443"/>
    </location>
</feature>
<evidence type="ECO:0000256" key="7">
    <source>
        <dbReference type="ARBA" id="ARBA00023136"/>
    </source>
</evidence>
<dbReference type="PROSITE" id="PS00237">
    <property type="entry name" value="G_PROTEIN_RECEP_F1_1"/>
    <property type="match status" value="1"/>
</dbReference>
<evidence type="ECO:0000256" key="12">
    <source>
        <dbReference type="SAM" id="Phobius"/>
    </source>
</evidence>
<dbReference type="Proteomes" id="UP001497623">
    <property type="component" value="Unassembled WGS sequence"/>
</dbReference>
<feature type="transmembrane region" description="Helical" evidence="12">
    <location>
        <begin position="683"/>
        <end position="707"/>
    </location>
</feature>
<feature type="domain" description="G-protein coupled receptors family 1 profile" evidence="13">
    <location>
        <begin position="272"/>
        <end position="704"/>
    </location>
</feature>
<organism evidence="14 15">
    <name type="scientific">Meganyctiphanes norvegica</name>
    <name type="common">Northern krill</name>
    <name type="synonym">Thysanopoda norvegica</name>
    <dbReference type="NCBI Taxonomy" id="48144"/>
    <lineage>
        <taxon>Eukaryota</taxon>
        <taxon>Metazoa</taxon>
        <taxon>Ecdysozoa</taxon>
        <taxon>Arthropoda</taxon>
        <taxon>Crustacea</taxon>
        <taxon>Multicrustacea</taxon>
        <taxon>Malacostraca</taxon>
        <taxon>Eumalacostraca</taxon>
        <taxon>Eucarida</taxon>
        <taxon>Euphausiacea</taxon>
        <taxon>Euphausiidae</taxon>
        <taxon>Meganyctiphanes</taxon>
    </lineage>
</organism>
<dbReference type="PRINTS" id="PR00237">
    <property type="entry name" value="GPCRRHODOPSN"/>
</dbReference>
<evidence type="ECO:0000256" key="10">
    <source>
        <dbReference type="RuleBase" id="RU000688"/>
    </source>
</evidence>
<keyword evidence="3" id="KW-1003">Cell membrane</keyword>
<keyword evidence="7 12" id="KW-0472">Membrane</keyword>
<gene>
    <name evidence="14" type="ORF">MNOR_LOCUS5490</name>
</gene>
<evidence type="ECO:0000256" key="1">
    <source>
        <dbReference type="ARBA" id="ARBA00004651"/>
    </source>
</evidence>
<comment type="subcellular location">
    <subcellularLocation>
        <location evidence="1">Cell membrane</location>
        <topology evidence="1">Multi-pass membrane protein</topology>
    </subcellularLocation>
</comment>
<feature type="non-terminal residue" evidence="14">
    <location>
        <position position="737"/>
    </location>
</feature>
<dbReference type="GO" id="GO:0005886">
    <property type="term" value="C:plasma membrane"/>
    <property type="evidence" value="ECO:0007669"/>
    <property type="project" value="UniProtKB-SubCell"/>
</dbReference>